<name>A0A364LBB9_TALAM</name>
<evidence type="ECO:0000256" key="3">
    <source>
        <dbReference type="ARBA" id="ARBA00023002"/>
    </source>
</evidence>
<dbReference type="PRINTS" id="PR00081">
    <property type="entry name" value="GDHRDH"/>
</dbReference>
<comment type="caution">
    <text evidence="5">The sequence shown here is derived from an EMBL/GenBank/DDBJ whole genome shotgun (WGS) entry which is preliminary data.</text>
</comment>
<keyword evidence="4" id="KW-0684">Rhamnose metabolism</keyword>
<sequence>MALPAWNLLKGKTAAITGGTTGIGRAIALEYIRQGANVAINHLGLEKDEPLRHSLLEEVEKIQQGHKGTGYKVGEVLEIAGDVTDPKTSETLVNEAVKQWGRLDIFVANAGVFKEAKFLEIQPSLLDHSLDVNVKGTFYSCQAAARQMVKQGHGGSIIGVSSVSALVGGGFQTHYTPTKSAILSMMQSMAIALGDNKIRCNALLPGTVNTQLAAHDTANPTKMAMLEARIPLGRIGEPEDMAGPALFLACEEMSRYMNASPLLVDGGMFSKLQ</sequence>
<keyword evidence="3" id="KW-0560">Oxidoreductase</keyword>
<keyword evidence="6" id="KW-1185">Reference proteome</keyword>
<protein>
    <submittedName>
        <fullName evidence="5">Uncharacterized protein</fullName>
    </submittedName>
</protein>
<evidence type="ECO:0000256" key="2">
    <source>
        <dbReference type="ARBA" id="ARBA00022857"/>
    </source>
</evidence>
<dbReference type="EMBL" id="MIKG01000022">
    <property type="protein sequence ID" value="RAO73011.1"/>
    <property type="molecule type" value="Genomic_DNA"/>
</dbReference>
<evidence type="ECO:0000313" key="6">
    <source>
        <dbReference type="Proteomes" id="UP000249363"/>
    </source>
</evidence>
<evidence type="ECO:0000313" key="5">
    <source>
        <dbReference type="EMBL" id="RAO73011.1"/>
    </source>
</evidence>
<dbReference type="CDD" id="cd05233">
    <property type="entry name" value="SDR_c"/>
    <property type="match status" value="1"/>
</dbReference>
<dbReference type="Pfam" id="PF13561">
    <property type="entry name" value="adh_short_C2"/>
    <property type="match status" value="1"/>
</dbReference>
<dbReference type="GeneID" id="63798237"/>
<accession>A0A364LBB9</accession>
<reference evidence="5 6" key="1">
    <citation type="journal article" date="2017" name="Biotechnol. Biofuels">
        <title>Differential beta-glucosidase expression as a function of carbon source availability in Talaromyces amestolkiae: a genomic and proteomic approach.</title>
        <authorList>
            <person name="de Eugenio L.I."/>
            <person name="Mendez-Liter J.A."/>
            <person name="Nieto-Dominguez M."/>
            <person name="Alonso L."/>
            <person name="Gil-Munoz J."/>
            <person name="Barriuso J."/>
            <person name="Prieto A."/>
            <person name="Martinez M.J."/>
        </authorList>
    </citation>
    <scope>NUCLEOTIDE SEQUENCE [LARGE SCALE GENOMIC DNA]</scope>
    <source>
        <strain evidence="5 6">CIB</strain>
    </source>
</reference>
<gene>
    <name evidence="5" type="ORF">BHQ10_009023</name>
</gene>
<dbReference type="GO" id="GO:0048038">
    <property type="term" value="F:quinone binding"/>
    <property type="evidence" value="ECO:0007669"/>
    <property type="project" value="TreeGrafter"/>
</dbReference>
<evidence type="ECO:0000256" key="1">
    <source>
        <dbReference type="ARBA" id="ARBA00006484"/>
    </source>
</evidence>
<evidence type="ECO:0000256" key="4">
    <source>
        <dbReference type="ARBA" id="ARBA00023308"/>
    </source>
</evidence>
<dbReference type="STRING" id="1196081.A0A364LBB9"/>
<dbReference type="Gene3D" id="3.40.50.720">
    <property type="entry name" value="NAD(P)-binding Rossmann-like Domain"/>
    <property type="match status" value="1"/>
</dbReference>
<dbReference type="GO" id="GO:0016616">
    <property type="term" value="F:oxidoreductase activity, acting on the CH-OH group of donors, NAD or NADP as acceptor"/>
    <property type="evidence" value="ECO:0007669"/>
    <property type="project" value="TreeGrafter"/>
</dbReference>
<dbReference type="PANTHER" id="PTHR42760:SF83">
    <property type="entry name" value="(3R)-3-HYDROXYACYL-COA DEHYDROGENASE"/>
    <property type="match status" value="1"/>
</dbReference>
<dbReference type="SUPFAM" id="SSF51735">
    <property type="entry name" value="NAD(P)-binding Rossmann-fold domains"/>
    <property type="match status" value="1"/>
</dbReference>
<dbReference type="GO" id="GO:0006633">
    <property type="term" value="P:fatty acid biosynthetic process"/>
    <property type="evidence" value="ECO:0007669"/>
    <property type="project" value="TreeGrafter"/>
</dbReference>
<proteinExistence type="inferred from homology"/>
<organism evidence="5 6">
    <name type="scientific">Talaromyces amestolkiae</name>
    <dbReference type="NCBI Taxonomy" id="1196081"/>
    <lineage>
        <taxon>Eukaryota</taxon>
        <taxon>Fungi</taxon>
        <taxon>Dikarya</taxon>
        <taxon>Ascomycota</taxon>
        <taxon>Pezizomycotina</taxon>
        <taxon>Eurotiomycetes</taxon>
        <taxon>Eurotiomycetidae</taxon>
        <taxon>Eurotiales</taxon>
        <taxon>Trichocomaceae</taxon>
        <taxon>Talaromyces</taxon>
        <taxon>Talaromyces sect. Talaromyces</taxon>
    </lineage>
</organism>
<dbReference type="PRINTS" id="PR00080">
    <property type="entry name" value="SDRFAMILY"/>
</dbReference>
<keyword evidence="2" id="KW-0521">NADP</keyword>
<dbReference type="Proteomes" id="UP000249363">
    <property type="component" value="Unassembled WGS sequence"/>
</dbReference>
<dbReference type="OrthoDB" id="1669814at2759"/>
<dbReference type="AlphaFoldDB" id="A0A364LBB9"/>
<dbReference type="InterPro" id="IPR036291">
    <property type="entry name" value="NAD(P)-bd_dom_sf"/>
</dbReference>
<dbReference type="GO" id="GO:0019301">
    <property type="term" value="P:rhamnose catabolic process"/>
    <property type="evidence" value="ECO:0007669"/>
    <property type="project" value="UniProtKB-ARBA"/>
</dbReference>
<dbReference type="FunFam" id="3.40.50.720:FF:000417">
    <property type="entry name" value="Glucose 1-dehydrogenase, putative"/>
    <property type="match status" value="1"/>
</dbReference>
<dbReference type="PANTHER" id="PTHR42760">
    <property type="entry name" value="SHORT-CHAIN DEHYDROGENASES/REDUCTASES FAMILY MEMBER"/>
    <property type="match status" value="1"/>
</dbReference>
<dbReference type="RefSeq" id="XP_040737525.1">
    <property type="nucleotide sequence ID" value="XM_040881894.1"/>
</dbReference>
<comment type="similarity">
    <text evidence="1">Belongs to the short-chain dehydrogenases/reductases (SDR) family.</text>
</comment>
<dbReference type="InterPro" id="IPR002347">
    <property type="entry name" value="SDR_fam"/>
</dbReference>